<name>A0A6A4GPM5_9AGAR</name>
<protein>
    <submittedName>
        <fullName evidence="1">Uncharacterized protein</fullName>
    </submittedName>
</protein>
<keyword evidence="2" id="KW-1185">Reference proteome</keyword>
<dbReference type="AlphaFoldDB" id="A0A6A4GPM5"/>
<reference evidence="1" key="1">
    <citation type="journal article" date="2019" name="Environ. Microbiol.">
        <title>Fungal ecological strategies reflected in gene transcription - a case study of two litter decomposers.</title>
        <authorList>
            <person name="Barbi F."/>
            <person name="Kohler A."/>
            <person name="Barry K."/>
            <person name="Baskaran P."/>
            <person name="Daum C."/>
            <person name="Fauchery L."/>
            <person name="Ihrmark K."/>
            <person name="Kuo A."/>
            <person name="LaButti K."/>
            <person name="Lipzen A."/>
            <person name="Morin E."/>
            <person name="Grigoriev I.V."/>
            <person name="Henrissat B."/>
            <person name="Lindahl B."/>
            <person name="Martin F."/>
        </authorList>
    </citation>
    <scope>NUCLEOTIDE SEQUENCE</scope>
    <source>
        <strain evidence="1">JB14</strain>
    </source>
</reference>
<dbReference type="EMBL" id="ML769793">
    <property type="protein sequence ID" value="KAE9387558.1"/>
    <property type="molecule type" value="Genomic_DNA"/>
</dbReference>
<sequence length="80" mass="9305">MLACCCISDEVKLAAIRLYEKNLLPLNDILNCVGFSESTFWCALHLYHTTGHLGFDNVYYLLKLVHYHPEWFLDELCDHA</sequence>
<dbReference type="OrthoDB" id="2994945at2759"/>
<proteinExistence type="predicted"/>
<gene>
    <name evidence="1" type="ORF">BT96DRAFT_837478</name>
</gene>
<accession>A0A6A4GPM5</accession>
<evidence type="ECO:0000313" key="1">
    <source>
        <dbReference type="EMBL" id="KAE9387558.1"/>
    </source>
</evidence>
<evidence type="ECO:0000313" key="2">
    <source>
        <dbReference type="Proteomes" id="UP000799118"/>
    </source>
</evidence>
<organism evidence="1 2">
    <name type="scientific">Gymnopus androsaceus JB14</name>
    <dbReference type="NCBI Taxonomy" id="1447944"/>
    <lineage>
        <taxon>Eukaryota</taxon>
        <taxon>Fungi</taxon>
        <taxon>Dikarya</taxon>
        <taxon>Basidiomycota</taxon>
        <taxon>Agaricomycotina</taxon>
        <taxon>Agaricomycetes</taxon>
        <taxon>Agaricomycetidae</taxon>
        <taxon>Agaricales</taxon>
        <taxon>Marasmiineae</taxon>
        <taxon>Omphalotaceae</taxon>
        <taxon>Gymnopus</taxon>
    </lineage>
</organism>
<dbReference type="Proteomes" id="UP000799118">
    <property type="component" value="Unassembled WGS sequence"/>
</dbReference>